<dbReference type="AlphaFoldDB" id="A0A450STI2"/>
<name>A0A450STI2_9GAMM</name>
<accession>A0A450STI2</accession>
<feature type="region of interest" description="Disordered" evidence="1">
    <location>
        <begin position="52"/>
        <end position="71"/>
    </location>
</feature>
<evidence type="ECO:0000256" key="1">
    <source>
        <dbReference type="SAM" id="MobiDB-lite"/>
    </source>
</evidence>
<organism evidence="2">
    <name type="scientific">Candidatus Kentrum sp. FW</name>
    <dbReference type="NCBI Taxonomy" id="2126338"/>
    <lineage>
        <taxon>Bacteria</taxon>
        <taxon>Pseudomonadati</taxon>
        <taxon>Pseudomonadota</taxon>
        <taxon>Gammaproteobacteria</taxon>
        <taxon>Candidatus Kentrum</taxon>
    </lineage>
</organism>
<gene>
    <name evidence="2" type="ORF">BECKFW1821A_GA0114235_107016</name>
</gene>
<reference evidence="2" key="1">
    <citation type="submission" date="2019-02" db="EMBL/GenBank/DDBJ databases">
        <authorList>
            <person name="Gruber-Vodicka R. H."/>
            <person name="Seah K. B. B."/>
        </authorList>
    </citation>
    <scope>NUCLEOTIDE SEQUENCE</scope>
    <source>
        <strain evidence="2">BECK_BZ15</strain>
    </source>
</reference>
<dbReference type="EMBL" id="CAADEW010000070">
    <property type="protein sequence ID" value="VFJ57377.1"/>
    <property type="molecule type" value="Genomic_DNA"/>
</dbReference>
<protein>
    <submittedName>
        <fullName evidence="2">Uncharacterized protein</fullName>
    </submittedName>
</protein>
<sequence>MDTIAIFVVAMLFAPLLLMAHSRWDSPVKGNPTGIKITFMGNTPCSTKILEDLSNQTDKRPDGAIPGNRQG</sequence>
<evidence type="ECO:0000313" key="2">
    <source>
        <dbReference type="EMBL" id="VFJ57377.1"/>
    </source>
</evidence>
<proteinExistence type="predicted"/>